<feature type="non-terminal residue" evidence="2">
    <location>
        <position position="1"/>
    </location>
</feature>
<dbReference type="Proteomes" id="UP001190825">
    <property type="component" value="Unassembled WGS sequence"/>
</dbReference>
<accession>A0ABX4TUG4</accession>
<sequence>LLAAIAASQSQFGAGAAGLVALGAASISSPAFAQNQPCNDNGTHCSMVKAYNRTNVTRCFRFYLPTGTRQFTPADGVPMDLGGLHPGTRFTYSIFGATCGGAAWSTRTYTVAAVDGQRLVIFETPE</sequence>
<gene>
    <name evidence="2" type="ORF">BMJ33_02710</name>
</gene>
<evidence type="ECO:0000313" key="3">
    <source>
        <dbReference type="Proteomes" id="UP001190825"/>
    </source>
</evidence>
<name>A0ABX4TUG4_9HYPH</name>
<feature type="chain" id="PRO_5047033866" evidence="1">
    <location>
        <begin position="34"/>
        <end position="126"/>
    </location>
</feature>
<organism evidence="2 3">
    <name type="scientific">Sinorhizobium medicae</name>
    <dbReference type="NCBI Taxonomy" id="110321"/>
    <lineage>
        <taxon>Bacteria</taxon>
        <taxon>Pseudomonadati</taxon>
        <taxon>Pseudomonadota</taxon>
        <taxon>Alphaproteobacteria</taxon>
        <taxon>Hyphomicrobiales</taxon>
        <taxon>Rhizobiaceae</taxon>
        <taxon>Sinorhizobium/Ensifer group</taxon>
        <taxon>Sinorhizobium</taxon>
    </lineage>
</organism>
<evidence type="ECO:0000256" key="1">
    <source>
        <dbReference type="SAM" id="SignalP"/>
    </source>
</evidence>
<protein>
    <submittedName>
        <fullName evidence="2">Uncharacterized protein</fullName>
    </submittedName>
</protein>
<keyword evidence="1" id="KW-0732">Signal</keyword>
<dbReference type="EMBL" id="NBUC01000018">
    <property type="protein sequence ID" value="PLU08730.1"/>
    <property type="molecule type" value="Genomic_DNA"/>
</dbReference>
<evidence type="ECO:0000313" key="2">
    <source>
        <dbReference type="EMBL" id="PLU08730.1"/>
    </source>
</evidence>
<reference evidence="2 3" key="1">
    <citation type="journal article" date="2018" name="FEMS Microbiol. Ecol.">
        <title>Co-invading symbiotic mutualists of Medicago polymorpha retain high ancestral diversity and contain diverse accessory genomes.</title>
        <authorList>
            <person name="Porter S.S."/>
            <person name="Faber-Hammond J.J."/>
            <person name="Friesen M.L."/>
        </authorList>
    </citation>
    <scope>NUCLEOTIDE SEQUENCE [LARGE SCALE GENOMIC DNA]</scope>
    <source>
        <strain evidence="2 3">Str16</strain>
    </source>
</reference>
<comment type="caution">
    <text evidence="2">The sequence shown here is derived from an EMBL/GenBank/DDBJ whole genome shotgun (WGS) entry which is preliminary data.</text>
</comment>
<feature type="signal peptide" evidence="1">
    <location>
        <begin position="1"/>
        <end position="33"/>
    </location>
</feature>
<keyword evidence="3" id="KW-1185">Reference proteome</keyword>
<proteinExistence type="predicted"/>